<comment type="caution">
    <text evidence="2">The sequence shown here is derived from an EMBL/GenBank/DDBJ whole genome shotgun (WGS) entry which is preliminary data.</text>
</comment>
<dbReference type="AlphaFoldDB" id="A0A0A8L5T5"/>
<organism evidence="2 3">
    <name type="scientific">Kluyveromyces dobzhanskii CBS 2104</name>
    <dbReference type="NCBI Taxonomy" id="1427455"/>
    <lineage>
        <taxon>Eukaryota</taxon>
        <taxon>Fungi</taxon>
        <taxon>Dikarya</taxon>
        <taxon>Ascomycota</taxon>
        <taxon>Saccharomycotina</taxon>
        <taxon>Saccharomycetes</taxon>
        <taxon>Saccharomycetales</taxon>
        <taxon>Saccharomycetaceae</taxon>
        <taxon>Kluyveromyces</taxon>
    </lineage>
</organism>
<accession>A0A0A8L5T5</accession>
<feature type="compositionally biased region" description="Polar residues" evidence="1">
    <location>
        <begin position="31"/>
        <end position="44"/>
    </location>
</feature>
<gene>
    <name evidence="2" type="ORF">KLDO_g2493</name>
</gene>
<dbReference type="OrthoDB" id="346839at2759"/>
<feature type="compositionally biased region" description="Basic residues" evidence="1">
    <location>
        <begin position="16"/>
        <end position="30"/>
    </location>
</feature>
<keyword evidence="3" id="KW-1185">Reference proteome</keyword>
<feature type="region of interest" description="Disordered" evidence="1">
    <location>
        <begin position="1"/>
        <end position="52"/>
    </location>
</feature>
<proteinExistence type="predicted"/>
<reference evidence="2 3" key="1">
    <citation type="submission" date="2014-03" db="EMBL/GenBank/DDBJ databases">
        <title>The genome of Kluyveromyces dobzhanskii.</title>
        <authorList>
            <person name="Nystedt B."/>
            <person name="Astrom S."/>
        </authorList>
    </citation>
    <scope>NUCLEOTIDE SEQUENCE [LARGE SCALE GENOMIC DNA]</scope>
    <source>
        <strain evidence="2 3">CBS 2104</strain>
    </source>
</reference>
<evidence type="ECO:0000313" key="2">
    <source>
        <dbReference type="EMBL" id="CDO94218.1"/>
    </source>
</evidence>
<dbReference type="EMBL" id="CCBQ010000037">
    <property type="protein sequence ID" value="CDO94218.1"/>
    <property type="molecule type" value="Genomic_DNA"/>
</dbReference>
<dbReference type="Proteomes" id="UP000031516">
    <property type="component" value="Unassembled WGS sequence"/>
</dbReference>
<name>A0A0A8L5T5_9SACH</name>
<evidence type="ECO:0000313" key="3">
    <source>
        <dbReference type="Proteomes" id="UP000031516"/>
    </source>
</evidence>
<protein>
    <submittedName>
        <fullName evidence="2">WGS project CCBQ000000000 data, contig 00106</fullName>
    </submittedName>
</protein>
<sequence length="94" mass="10129">MSALDQSLDEIIGSAKHARRNNKTGPKKVSKQINKNRATRTPSGPTRAPKRATAAALVPALLRAPISSRVNVEGLPRDINQDAVKVCSILFRTS</sequence>
<evidence type="ECO:0000256" key="1">
    <source>
        <dbReference type="SAM" id="MobiDB-lite"/>
    </source>
</evidence>